<evidence type="ECO:0000313" key="8">
    <source>
        <dbReference type="Proteomes" id="UP000326354"/>
    </source>
</evidence>
<evidence type="ECO:0000259" key="6">
    <source>
        <dbReference type="PROSITE" id="PS50011"/>
    </source>
</evidence>
<sequence>MQNVKGFQLLQKIGEGATSIVFKAVQTSMGRNVAVKILRPELAKNFEIQQRFVSEAKAVAKLSHRNIIKGINVGRTANNLIYFVMEYVDGDTGLQLIRKNKKLPEKQVISITKQMALALEHAHKHKMLHKDIKPENIMVTKTGCAKLCDLGLAAAQLDGSKITGTPYYISPEQARGEADIDIRSDIYSLGITAYHFATGKVPFGGTPTVVMSKHLTQKVRHPKDLVPELSDSLCNIIMKMVKKDPDGRYQNPTQLAAALTKLR</sequence>
<dbReference type="KEGG" id="uam:UABAM_01465"/>
<dbReference type="SUPFAM" id="SSF56112">
    <property type="entry name" value="Protein kinase-like (PK-like)"/>
    <property type="match status" value="1"/>
</dbReference>
<proteinExistence type="predicted"/>
<accession>A0A5S9IJZ9</accession>
<dbReference type="InterPro" id="IPR008271">
    <property type="entry name" value="Ser/Thr_kinase_AS"/>
</dbReference>
<gene>
    <name evidence="7" type="ORF">UABAM_01465</name>
</gene>
<evidence type="ECO:0000256" key="4">
    <source>
        <dbReference type="ARBA" id="ARBA00022840"/>
    </source>
</evidence>
<keyword evidence="3 7" id="KW-0418">Kinase</keyword>
<dbReference type="InterPro" id="IPR011009">
    <property type="entry name" value="Kinase-like_dom_sf"/>
</dbReference>
<keyword evidence="1" id="KW-0808">Transferase</keyword>
<dbReference type="CDD" id="cd14014">
    <property type="entry name" value="STKc_PknB_like"/>
    <property type="match status" value="1"/>
</dbReference>
<evidence type="ECO:0000256" key="1">
    <source>
        <dbReference type="ARBA" id="ARBA00022679"/>
    </source>
</evidence>
<dbReference type="Proteomes" id="UP000326354">
    <property type="component" value="Chromosome"/>
</dbReference>
<dbReference type="GO" id="GO:0004674">
    <property type="term" value="F:protein serine/threonine kinase activity"/>
    <property type="evidence" value="ECO:0007669"/>
    <property type="project" value="TreeGrafter"/>
</dbReference>
<dbReference type="PROSITE" id="PS00107">
    <property type="entry name" value="PROTEIN_KINASE_ATP"/>
    <property type="match status" value="1"/>
</dbReference>
<keyword evidence="8" id="KW-1185">Reference proteome</keyword>
<dbReference type="Gene3D" id="3.30.200.20">
    <property type="entry name" value="Phosphorylase Kinase, domain 1"/>
    <property type="match status" value="1"/>
</dbReference>
<evidence type="ECO:0000256" key="3">
    <source>
        <dbReference type="ARBA" id="ARBA00022777"/>
    </source>
</evidence>
<dbReference type="RefSeq" id="WP_151967330.1">
    <property type="nucleotide sequence ID" value="NZ_AP019860.1"/>
</dbReference>
<evidence type="ECO:0000256" key="5">
    <source>
        <dbReference type="PROSITE-ProRule" id="PRU10141"/>
    </source>
</evidence>
<dbReference type="PANTHER" id="PTHR43289">
    <property type="entry name" value="MITOGEN-ACTIVATED PROTEIN KINASE KINASE KINASE 20-RELATED"/>
    <property type="match status" value="1"/>
</dbReference>
<dbReference type="Pfam" id="PF00069">
    <property type="entry name" value="Pkinase"/>
    <property type="match status" value="1"/>
</dbReference>
<name>A0A5S9IJZ9_UABAM</name>
<organism evidence="7 8">
    <name type="scientific">Uabimicrobium amorphum</name>
    <dbReference type="NCBI Taxonomy" id="2596890"/>
    <lineage>
        <taxon>Bacteria</taxon>
        <taxon>Pseudomonadati</taxon>
        <taxon>Planctomycetota</taxon>
        <taxon>Candidatus Uabimicrobiia</taxon>
        <taxon>Candidatus Uabimicrobiales</taxon>
        <taxon>Candidatus Uabimicrobiaceae</taxon>
        <taxon>Candidatus Uabimicrobium</taxon>
    </lineage>
</organism>
<dbReference type="PROSITE" id="PS00108">
    <property type="entry name" value="PROTEIN_KINASE_ST"/>
    <property type="match status" value="1"/>
</dbReference>
<dbReference type="SMART" id="SM00220">
    <property type="entry name" value="S_TKc"/>
    <property type="match status" value="1"/>
</dbReference>
<feature type="domain" description="Protein kinase" evidence="6">
    <location>
        <begin position="7"/>
        <end position="262"/>
    </location>
</feature>
<dbReference type="GO" id="GO:0005524">
    <property type="term" value="F:ATP binding"/>
    <property type="evidence" value="ECO:0007669"/>
    <property type="project" value="UniProtKB-UniRule"/>
</dbReference>
<dbReference type="AlphaFoldDB" id="A0A5S9IJZ9"/>
<dbReference type="PROSITE" id="PS50011">
    <property type="entry name" value="PROTEIN_KINASE_DOM"/>
    <property type="match status" value="1"/>
</dbReference>
<feature type="binding site" evidence="5">
    <location>
        <position position="36"/>
    </location>
    <ligand>
        <name>ATP</name>
        <dbReference type="ChEBI" id="CHEBI:30616"/>
    </ligand>
</feature>
<reference evidence="7 8" key="1">
    <citation type="submission" date="2019-08" db="EMBL/GenBank/DDBJ databases">
        <title>Complete genome sequence of Candidatus Uab amorphum.</title>
        <authorList>
            <person name="Shiratori T."/>
            <person name="Suzuki S."/>
            <person name="Kakizawa Y."/>
            <person name="Ishida K."/>
        </authorList>
    </citation>
    <scope>NUCLEOTIDE SEQUENCE [LARGE SCALE GENOMIC DNA]</scope>
    <source>
        <strain evidence="7 8">SRT547</strain>
    </source>
</reference>
<evidence type="ECO:0000313" key="7">
    <source>
        <dbReference type="EMBL" id="BBM83114.1"/>
    </source>
</evidence>
<dbReference type="OrthoDB" id="283104at2"/>
<dbReference type="PIRSF" id="PIRSF000654">
    <property type="entry name" value="Integrin-linked_kinase"/>
    <property type="match status" value="1"/>
</dbReference>
<dbReference type="EMBL" id="AP019860">
    <property type="protein sequence ID" value="BBM83114.1"/>
    <property type="molecule type" value="Genomic_DNA"/>
</dbReference>
<keyword evidence="4 5" id="KW-0067">ATP-binding</keyword>
<keyword evidence="2 5" id="KW-0547">Nucleotide-binding</keyword>
<protein>
    <submittedName>
        <fullName evidence="7">Protein kinase</fullName>
    </submittedName>
</protein>
<dbReference type="InterPro" id="IPR017441">
    <property type="entry name" value="Protein_kinase_ATP_BS"/>
</dbReference>
<dbReference type="Gene3D" id="1.10.510.10">
    <property type="entry name" value="Transferase(Phosphotransferase) domain 1"/>
    <property type="match status" value="1"/>
</dbReference>
<dbReference type="PANTHER" id="PTHR43289:SF34">
    <property type="entry name" value="SERINE_THREONINE-PROTEIN KINASE YBDM-RELATED"/>
    <property type="match status" value="1"/>
</dbReference>
<evidence type="ECO:0000256" key="2">
    <source>
        <dbReference type="ARBA" id="ARBA00022741"/>
    </source>
</evidence>
<dbReference type="InterPro" id="IPR000719">
    <property type="entry name" value="Prot_kinase_dom"/>
</dbReference>